<evidence type="ECO:0000313" key="2">
    <source>
        <dbReference type="EMBL" id="PWW32922.1"/>
    </source>
</evidence>
<dbReference type="PROSITE" id="PS50994">
    <property type="entry name" value="INTEGRASE"/>
    <property type="match status" value="1"/>
</dbReference>
<dbReference type="InterPro" id="IPR012337">
    <property type="entry name" value="RNaseH-like_sf"/>
</dbReference>
<dbReference type="Proteomes" id="UP000247078">
    <property type="component" value="Unassembled WGS sequence"/>
</dbReference>
<feature type="domain" description="Integrase catalytic" evidence="1">
    <location>
        <begin position="294"/>
        <end position="501"/>
    </location>
</feature>
<protein>
    <submittedName>
        <fullName evidence="2">Mu transposase-like protein</fullName>
    </submittedName>
</protein>
<sequence length="692" mass="80004">MKITLCVDEEISFMGKKHKLVAIQGSNVVLKRSEGDHETFKYSLERLISDKTFRGGKMLVCAEHKKYESILEKLPEEKREEVTWKYEVVRPLLLLSRIKQNDIKALFEFSSKFSKVYLKKDEDIKRLTQEELITRILKNSQQQGKKLARSTLMRYLKAYREGLKQGIPMALDCFVKSTDIDYIQRKDTTAVEICSPKHPEVVVDVIYTKYGVEHQAIIKETVEKDYLNTRRLRPSAIYRIMEARCTQQGLKVIPEISVRSLLKQLSQKTKAIFRDGKKGIESYTTTQRGYSETAALYPLHMVQIDHTKLDIVVVDEKTGLAIGRPIITFGIDVYTRMIWCMHLSFDEPSANKVRKAIEHGIFPKSSKERYGTTNDWSIFGIPTVIFLDNGSDFTSVNVKRLINETLESEVRYRPRKTPHYGGVIERLMGSINTKLIHNLPGSTGSNISDRGDRNPVKEARLTLHELEQILAKYIVDVYQYDRHRGLPDDCDVPFLRYQEGVEQYGNPPFIAPHLQEYYHIEMLPSEMKSYTRKDGITMSHIHYRADHLAHLVNKREVKYKVKYDDDDVSYIFIQLPDSKEYVQVSASSPSPEVLEGMNRYTWNKIKDILREKGSLKRKNRLDQDMIRKSKEELQELIAVSYKPKLSARKMNERMGGQIQIALASKTKYNGANNLDELLLGAKAILSEREAIE</sequence>
<name>A0A855XMH5_9BACL</name>
<dbReference type="InterPro" id="IPR001584">
    <property type="entry name" value="Integrase_cat-core"/>
</dbReference>
<dbReference type="SUPFAM" id="SSF53098">
    <property type="entry name" value="Ribonuclease H-like"/>
    <property type="match status" value="1"/>
</dbReference>
<dbReference type="Gene3D" id="3.30.420.10">
    <property type="entry name" value="Ribonuclease H-like superfamily/Ribonuclease H"/>
    <property type="match status" value="1"/>
</dbReference>
<comment type="caution">
    <text evidence="2">The sequence shown here is derived from an EMBL/GenBank/DDBJ whole genome shotgun (WGS) entry which is preliminary data.</text>
</comment>
<reference evidence="2 3" key="1">
    <citation type="submission" date="2018-05" db="EMBL/GenBank/DDBJ databases">
        <title>Freshwater and sediment microbial communities from various areas in North America, analyzing microbe dynamics in response to fracking.</title>
        <authorList>
            <person name="Lamendella R."/>
        </authorList>
    </citation>
    <scope>NUCLEOTIDE SEQUENCE [LARGE SCALE GENOMIC DNA]</scope>
    <source>
        <strain evidence="2 3">DB-3</strain>
    </source>
</reference>
<evidence type="ECO:0000313" key="3">
    <source>
        <dbReference type="Proteomes" id="UP000247078"/>
    </source>
</evidence>
<dbReference type="AlphaFoldDB" id="A0A855XMH5"/>
<dbReference type="GO" id="GO:0015074">
    <property type="term" value="P:DNA integration"/>
    <property type="evidence" value="ECO:0007669"/>
    <property type="project" value="InterPro"/>
</dbReference>
<dbReference type="InterPro" id="IPR036397">
    <property type="entry name" value="RNaseH_sf"/>
</dbReference>
<dbReference type="EMBL" id="QGTZ01000022">
    <property type="protein sequence ID" value="PWW32922.1"/>
    <property type="molecule type" value="Genomic_DNA"/>
</dbReference>
<gene>
    <name evidence="2" type="ORF">DET56_12258</name>
</gene>
<evidence type="ECO:0000259" key="1">
    <source>
        <dbReference type="PROSITE" id="PS50994"/>
    </source>
</evidence>
<accession>A0A855XMH5</accession>
<dbReference type="GO" id="GO:0003676">
    <property type="term" value="F:nucleic acid binding"/>
    <property type="evidence" value="ECO:0007669"/>
    <property type="project" value="InterPro"/>
</dbReference>
<organism evidence="2 3">
    <name type="scientific">Paenibacillus pabuli</name>
    <dbReference type="NCBI Taxonomy" id="1472"/>
    <lineage>
        <taxon>Bacteria</taxon>
        <taxon>Bacillati</taxon>
        <taxon>Bacillota</taxon>
        <taxon>Bacilli</taxon>
        <taxon>Bacillales</taxon>
        <taxon>Paenibacillaceae</taxon>
        <taxon>Paenibacillus</taxon>
    </lineage>
</organism>
<dbReference type="RefSeq" id="WP_110002391.1">
    <property type="nucleotide sequence ID" value="NZ_QGTZ01000022.1"/>
</dbReference>
<proteinExistence type="predicted"/>